<dbReference type="InterPro" id="IPR013517">
    <property type="entry name" value="FG-GAP"/>
</dbReference>
<organism evidence="3 4">
    <name type="scientific">Colletotrichum plurivorum</name>
    <dbReference type="NCBI Taxonomy" id="2175906"/>
    <lineage>
        <taxon>Eukaryota</taxon>
        <taxon>Fungi</taxon>
        <taxon>Dikarya</taxon>
        <taxon>Ascomycota</taxon>
        <taxon>Pezizomycotina</taxon>
        <taxon>Sordariomycetes</taxon>
        <taxon>Hypocreomycetidae</taxon>
        <taxon>Glomerellales</taxon>
        <taxon>Glomerellaceae</taxon>
        <taxon>Colletotrichum</taxon>
        <taxon>Colletotrichum orchidearum species complex</taxon>
    </lineage>
</organism>
<sequence>MLGHENSMMDYVWALSRGRLTLYPNDVPGGPEKAPHWGSPRVIFKPPENQGRSLDRRDLHLADWNGDGLCDVIYVKPDTGKVEVWINRLNKTSGDFNWRHLPDPAPTLSCNQKRGHGIFDLAVRFADITGNGRADYFWESVDQIKFSVGMILTLVTDLIPPTLGDGKADFLWVEKFSGDTLVWLNQGRRDGKGADGSSFQWDQAGVLYRGAAQGSCYHFPDLDGNKRADFHLTYSDTNKADTSFNDCPDNGGEDDKSLTDPGLPIPPSDKWKDVSCTDKYVNDSAADAGRRWRAADCDGAWEAVVRYYRDNKTTFPYFSQYVGRFFNTQDNRYCGFLGAGDNCNTIECSDKPHTAPASFLITDSLVQYHNIFKRLHEGLKHAGDTVSQELSSLEGHFAPGLSDEKDKLFRMLNLIGLAFGLASGPVFNTVLKGLLSSAARDNIKDLSVNAVSWGVTIAKDEYSQAELGGSLEKTLLTMTKRLQNTTVDLAERVFLGQKHTAENKDEELKNLYAAISQGKMINATYAPTIPTDTENAVAKSLTVFMIGNAWRMGVQEHHPVLLTTDAKCDAPHEGERDVFAKQDLEASATCVDGRRYYLMSAMGKACRDRQSNEECLWNRFQRLPGIDKLGKDDLYYGLTLNDFARGALTNFKRCGNRPTTEQLQIPDKETIRSFLDMNFGGAGSVPIEVCSKQEALDWWRSDENKLKSIREFSCPEKV</sequence>
<comment type="caution">
    <text evidence="3">The sequence shown here is derived from an EMBL/GenBank/DDBJ whole genome shotgun (WGS) entry which is preliminary data.</text>
</comment>
<evidence type="ECO:0000256" key="2">
    <source>
        <dbReference type="SAM" id="MobiDB-lite"/>
    </source>
</evidence>
<proteinExistence type="predicted"/>
<feature type="region of interest" description="Disordered" evidence="2">
    <location>
        <begin position="243"/>
        <end position="266"/>
    </location>
</feature>
<reference evidence="3" key="1">
    <citation type="journal article" date="2020" name="Phytopathology">
        <title>Genome Sequence Resources of Colletotrichum truncatum, C. plurivorum, C. musicola, and C. sojae: Four Species Pathogenic to Soybean (Glycine max).</title>
        <authorList>
            <person name="Rogerio F."/>
            <person name="Boufleur T.R."/>
            <person name="Ciampi-Guillardi M."/>
            <person name="Sukno S.A."/>
            <person name="Thon M.R."/>
            <person name="Massola Junior N.S."/>
            <person name="Baroncelli R."/>
        </authorList>
    </citation>
    <scope>NUCLEOTIDE SEQUENCE</scope>
    <source>
        <strain evidence="3">LFN00145</strain>
    </source>
</reference>
<evidence type="ECO:0000313" key="3">
    <source>
        <dbReference type="EMBL" id="KAF6810812.1"/>
    </source>
</evidence>
<name>A0A8H6MVS4_9PEZI</name>
<gene>
    <name evidence="3" type="ORF">CPLU01_15233</name>
</gene>
<accession>A0A8H6MVS4</accession>
<evidence type="ECO:0000256" key="1">
    <source>
        <dbReference type="ARBA" id="ARBA00022729"/>
    </source>
</evidence>
<dbReference type="EMBL" id="WIGO01000483">
    <property type="protein sequence ID" value="KAF6810812.1"/>
    <property type="molecule type" value="Genomic_DNA"/>
</dbReference>
<dbReference type="InterPro" id="IPR028994">
    <property type="entry name" value="Integrin_alpha_N"/>
</dbReference>
<protein>
    <submittedName>
        <fullName evidence="3">Uncharacterized protein</fullName>
    </submittedName>
</protein>
<dbReference type="Proteomes" id="UP000654918">
    <property type="component" value="Unassembled WGS sequence"/>
</dbReference>
<dbReference type="SUPFAM" id="SSF69318">
    <property type="entry name" value="Integrin alpha N-terminal domain"/>
    <property type="match status" value="1"/>
</dbReference>
<evidence type="ECO:0000313" key="4">
    <source>
        <dbReference type="Proteomes" id="UP000654918"/>
    </source>
</evidence>
<dbReference type="AlphaFoldDB" id="A0A8H6MVS4"/>
<dbReference type="Pfam" id="PF13517">
    <property type="entry name" value="FG-GAP_3"/>
    <property type="match status" value="1"/>
</dbReference>
<keyword evidence="4" id="KW-1185">Reference proteome</keyword>
<keyword evidence="1" id="KW-0732">Signal</keyword>